<organism evidence="1 2">
    <name type="scientific">Vibrio fluvialis PG41</name>
    <dbReference type="NCBI Taxonomy" id="1336752"/>
    <lineage>
        <taxon>Bacteria</taxon>
        <taxon>Pseudomonadati</taxon>
        <taxon>Pseudomonadota</taxon>
        <taxon>Gammaproteobacteria</taxon>
        <taxon>Vibrionales</taxon>
        <taxon>Vibrionaceae</taxon>
        <taxon>Vibrio</taxon>
    </lineage>
</organism>
<comment type="caution">
    <text evidence="1">The sequence shown here is derived from an EMBL/GenBank/DDBJ whole genome shotgun (WGS) entry which is preliminary data.</text>
</comment>
<evidence type="ECO:0000313" key="1">
    <source>
        <dbReference type="EMBL" id="EPP25012.1"/>
    </source>
</evidence>
<sequence length="61" mass="6864">MNLPKDDPARISAEAIIEGAEDFQGVEMQINEASYQQAVKLFDDLEKLQGPFNQRVHAFQA</sequence>
<evidence type="ECO:0000313" key="2">
    <source>
        <dbReference type="Proteomes" id="UP000014854"/>
    </source>
</evidence>
<dbReference type="PATRIC" id="fig|1336752.4.peg.161"/>
<proteinExistence type="predicted"/>
<gene>
    <name evidence="1" type="ORF">L910_0161</name>
</gene>
<reference evidence="1 2" key="1">
    <citation type="journal article" date="2013" name="Gut Pathog.">
        <title>Evidence of a new metabolic capacity in an emerging diarrheal pathogen: lessons from the draft genomes of Vibrio fluvialis strains PG41 and I21563.</title>
        <authorList>
            <person name="Khatri I."/>
            <person name="Mahajan S."/>
            <person name="Dureja C."/>
            <person name="Subramanian S."/>
            <person name="Raychaudhuri S."/>
        </authorList>
    </citation>
    <scope>NUCLEOTIDE SEQUENCE [LARGE SCALE GENOMIC DNA]</scope>
    <source>
        <strain evidence="1 2">PG41</strain>
    </source>
</reference>
<name>S7IAQ5_VIBFL</name>
<dbReference type="AlphaFoldDB" id="S7IAQ5"/>
<dbReference type="Proteomes" id="UP000014854">
    <property type="component" value="Unassembled WGS sequence"/>
</dbReference>
<accession>S7IAQ5</accession>
<protein>
    <submittedName>
        <fullName evidence="1">Uncharacterized protein</fullName>
    </submittedName>
</protein>
<dbReference type="EMBL" id="ASXS01000001">
    <property type="protein sequence ID" value="EPP25012.1"/>
    <property type="molecule type" value="Genomic_DNA"/>
</dbReference>